<evidence type="ECO:0000259" key="2">
    <source>
        <dbReference type="Pfam" id="PF00817"/>
    </source>
</evidence>
<feature type="domain" description="UmuC" evidence="2">
    <location>
        <begin position="29"/>
        <end position="146"/>
    </location>
</feature>
<dbReference type="Pfam" id="PF00817">
    <property type="entry name" value="IMS"/>
    <property type="match status" value="1"/>
</dbReference>
<accession>A0ABT3ZTJ0</accession>
<dbReference type="CDD" id="cd03468">
    <property type="entry name" value="PolY_like"/>
    <property type="match status" value="1"/>
</dbReference>
<dbReference type="InterPro" id="IPR043502">
    <property type="entry name" value="DNA/RNA_pol_sf"/>
</dbReference>
<dbReference type="EMBL" id="JAPMXC010000014">
    <property type="protein sequence ID" value="MCY0389881.1"/>
    <property type="molecule type" value="Genomic_DNA"/>
</dbReference>
<sequence length="488" mass="54203">MRLWIGVHLPYLSLEAYRPTWSPDANGLVILERERVLTMSRTARLAGVRVGMRRGGVLTLSPNVTLRERDAQREDACLFAAAVALMRFSPQVTLAAEATVLVEVSASLRLFGGVRSLRRQMRDTLTALAMTGRLGIAPTGAGAWLLARHGQERATLSLESLARAVGCVPVALLPEARRAAEWFDGLGCCTLVDVLALPRAGLAKRTSPELLHALDRALGAQAEAYEWLTLPDTFEARQELPDRSERADEIVACAQTLITQLSGWLSARQYRVRRLRLQLPHERGREAIIPTEIEIAFGEPAADADHILRLVRERVERTTLPAAVLAVWMSAVSLASAAPLSDTLFPEPGGTPADHARLLELLIARLGEENVRRPQPLTDHRPEHANRWAPVAQVSKTVATPGHLRRPLWLLETPIALLTRQHRPFYGSPLRITSPAERIEAGWWSGQTTARDYFIAEGRDHCCYWIFRERLGAAEEAEPRWFLHGLFG</sequence>
<keyword evidence="4" id="KW-1185">Reference proteome</keyword>
<comment type="caution">
    <text evidence="3">The sequence shown here is derived from an EMBL/GenBank/DDBJ whole genome shotgun (WGS) entry which is preliminary data.</text>
</comment>
<dbReference type="PANTHER" id="PTHR35369:SF2">
    <property type="entry name" value="BLR3025 PROTEIN"/>
    <property type="match status" value="1"/>
</dbReference>
<organism evidence="3 4">
    <name type="scientific">Robbsia betulipollinis</name>
    <dbReference type="NCBI Taxonomy" id="2981849"/>
    <lineage>
        <taxon>Bacteria</taxon>
        <taxon>Pseudomonadati</taxon>
        <taxon>Pseudomonadota</taxon>
        <taxon>Betaproteobacteria</taxon>
        <taxon>Burkholderiales</taxon>
        <taxon>Burkholderiaceae</taxon>
        <taxon>Robbsia</taxon>
    </lineage>
</organism>
<evidence type="ECO:0000256" key="1">
    <source>
        <dbReference type="ARBA" id="ARBA00022763"/>
    </source>
</evidence>
<reference evidence="3" key="1">
    <citation type="submission" date="2022-11" db="EMBL/GenBank/DDBJ databases">
        <title>Robbsia betulipollinis sp. nov., isolated from pollen of birch (Betula pendula).</title>
        <authorList>
            <person name="Shi H."/>
            <person name="Ambika Manirajan B."/>
            <person name="Ratering S."/>
            <person name="Geissler-Plaum R."/>
            <person name="Schnell S."/>
        </authorList>
    </citation>
    <scope>NUCLEOTIDE SEQUENCE</scope>
    <source>
        <strain evidence="3">Bb-Pol-6</strain>
    </source>
</reference>
<protein>
    <submittedName>
        <fullName evidence="3">DNA polymerase Y family protein</fullName>
    </submittedName>
</protein>
<proteinExistence type="predicted"/>
<keyword evidence="1" id="KW-0227">DNA damage</keyword>
<evidence type="ECO:0000313" key="4">
    <source>
        <dbReference type="Proteomes" id="UP001082899"/>
    </source>
</evidence>
<gene>
    <name evidence="3" type="ORF">OVY01_22335</name>
</gene>
<dbReference type="RefSeq" id="WP_267849833.1">
    <property type="nucleotide sequence ID" value="NZ_JAPMXC010000014.1"/>
</dbReference>
<dbReference type="PANTHER" id="PTHR35369">
    <property type="entry name" value="BLR3025 PROTEIN-RELATED"/>
    <property type="match status" value="1"/>
</dbReference>
<dbReference type="SUPFAM" id="SSF56672">
    <property type="entry name" value="DNA/RNA polymerases"/>
    <property type="match status" value="1"/>
</dbReference>
<name>A0ABT3ZTJ0_9BURK</name>
<evidence type="ECO:0000313" key="3">
    <source>
        <dbReference type="EMBL" id="MCY0389881.1"/>
    </source>
</evidence>
<dbReference type="Proteomes" id="UP001082899">
    <property type="component" value="Unassembled WGS sequence"/>
</dbReference>
<dbReference type="InterPro" id="IPR001126">
    <property type="entry name" value="UmuC"/>
</dbReference>
<dbReference type="InterPro" id="IPR050356">
    <property type="entry name" value="SulA_CellDiv_inhibitor"/>
</dbReference>